<dbReference type="STRING" id="1903179.BI347_14795"/>
<name>A0A1S1X573_9NEIS</name>
<dbReference type="Proteomes" id="UP000180088">
    <property type="component" value="Unassembled WGS sequence"/>
</dbReference>
<proteinExistence type="predicted"/>
<reference evidence="1 2" key="1">
    <citation type="submission" date="2016-09" db="EMBL/GenBank/DDBJ databases">
        <title>Chromobacterium muskegensis sp. nov., an insecticidal bacterium isolated from Sphagnum bogs.</title>
        <authorList>
            <person name="Sparks M.E."/>
            <person name="Blackburn M.B."/>
            <person name="Gundersen-Rindal D.E."/>
            <person name="Mitchell A."/>
            <person name="Farrar R."/>
            <person name="Kuhar D."/>
        </authorList>
    </citation>
    <scope>NUCLEOTIDE SEQUENCE [LARGE SCALE GENOMIC DNA]</scope>
    <source>
        <strain evidence="1 2">37-2</strain>
    </source>
</reference>
<evidence type="ECO:0000313" key="2">
    <source>
        <dbReference type="Proteomes" id="UP000180088"/>
    </source>
</evidence>
<gene>
    <name evidence="1" type="ORF">BI347_14795</name>
</gene>
<organism evidence="1 2">
    <name type="scientific">Chromobacterium sphagni</name>
    <dbReference type="NCBI Taxonomy" id="1903179"/>
    <lineage>
        <taxon>Bacteria</taxon>
        <taxon>Pseudomonadati</taxon>
        <taxon>Pseudomonadota</taxon>
        <taxon>Betaproteobacteria</taxon>
        <taxon>Neisseriales</taxon>
        <taxon>Chromobacteriaceae</taxon>
        <taxon>Chromobacterium</taxon>
    </lineage>
</organism>
<dbReference type="EMBL" id="MKCS01000001">
    <property type="protein sequence ID" value="OHX14634.1"/>
    <property type="molecule type" value="Genomic_DNA"/>
</dbReference>
<protein>
    <submittedName>
        <fullName evidence="1">Uncharacterized protein</fullName>
    </submittedName>
</protein>
<accession>A0A1S1X573</accession>
<dbReference type="AlphaFoldDB" id="A0A1S1X573"/>
<evidence type="ECO:0000313" key="1">
    <source>
        <dbReference type="EMBL" id="OHX14634.1"/>
    </source>
</evidence>
<sequence>MAIIGDQCHIASILADLPGLRRASRCTAMPVAIGAMPMGPHGLMPGRRGIDTNPFTILTTLLGDKGLT</sequence>
<comment type="caution">
    <text evidence="1">The sequence shown here is derived from an EMBL/GenBank/DDBJ whole genome shotgun (WGS) entry which is preliminary data.</text>
</comment>